<accession>A0A5B7SXT0</accession>
<evidence type="ECO:0000313" key="3">
    <source>
        <dbReference type="EMBL" id="QCX01540.1"/>
    </source>
</evidence>
<dbReference type="InterPro" id="IPR015943">
    <property type="entry name" value="WD40/YVTN_repeat-like_dom_sf"/>
</dbReference>
<organism evidence="3 4">
    <name type="scientific">Aggregatimonas sangjinii</name>
    <dbReference type="NCBI Taxonomy" id="2583587"/>
    <lineage>
        <taxon>Bacteria</taxon>
        <taxon>Pseudomonadati</taxon>
        <taxon>Bacteroidota</taxon>
        <taxon>Flavobacteriia</taxon>
        <taxon>Flavobacteriales</taxon>
        <taxon>Flavobacteriaceae</taxon>
        <taxon>Aggregatimonas</taxon>
    </lineage>
</organism>
<dbReference type="AlphaFoldDB" id="A0A5B7SXT0"/>
<dbReference type="Pfam" id="PF10282">
    <property type="entry name" value="Lactonase"/>
    <property type="match status" value="1"/>
</dbReference>
<dbReference type="PANTHER" id="PTHR30344:SF1">
    <property type="entry name" value="6-PHOSPHOGLUCONOLACTONASE"/>
    <property type="match status" value="1"/>
</dbReference>
<name>A0A5B7SXT0_9FLAO</name>
<dbReference type="PANTHER" id="PTHR30344">
    <property type="entry name" value="6-PHOSPHOGLUCONOLACTONASE-RELATED"/>
    <property type="match status" value="1"/>
</dbReference>
<dbReference type="KEGG" id="asag:FGM00_16025"/>
<dbReference type="GO" id="GO:0005829">
    <property type="term" value="C:cytosol"/>
    <property type="evidence" value="ECO:0007669"/>
    <property type="project" value="TreeGrafter"/>
</dbReference>
<comment type="similarity">
    <text evidence="1">Belongs to the cycloisomerase 2 family.</text>
</comment>
<reference evidence="3 4" key="1">
    <citation type="submission" date="2019-05" db="EMBL/GenBank/DDBJ databases">
        <title>Genome sequencing of F202Z8.</title>
        <authorList>
            <person name="Kwon Y.M."/>
        </authorList>
    </citation>
    <scope>NUCLEOTIDE SEQUENCE [LARGE SCALE GENOMIC DNA]</scope>
    <source>
        <strain evidence="3 4">F202Z8</strain>
    </source>
</reference>
<evidence type="ECO:0000256" key="1">
    <source>
        <dbReference type="ARBA" id="ARBA00005564"/>
    </source>
</evidence>
<dbReference type="OrthoDB" id="9790815at2"/>
<dbReference type="GO" id="GO:0017057">
    <property type="term" value="F:6-phosphogluconolactonase activity"/>
    <property type="evidence" value="ECO:0007669"/>
    <property type="project" value="TreeGrafter"/>
</dbReference>
<dbReference type="InterPro" id="IPR019405">
    <property type="entry name" value="Lactonase_7-beta_prop"/>
</dbReference>
<dbReference type="GO" id="GO:0006006">
    <property type="term" value="P:glucose metabolic process"/>
    <property type="evidence" value="ECO:0007669"/>
    <property type="project" value="UniProtKB-KW"/>
</dbReference>
<dbReference type="PROSITE" id="PS51257">
    <property type="entry name" value="PROKAR_LIPOPROTEIN"/>
    <property type="match status" value="1"/>
</dbReference>
<sequence length="367" mass="39986">MKKNHLIGMAIVLLTIGCTENKPMEPIALYVGTYTDSGSEGIYRYAFDPQTGSLAEKTLAANLPNPSFLKISNDHNFLYAVQETDKYDSLEGGVSAFKINNQDLQVLNTQGSGGENPCHIGISKDGKMLAVSNYTGGNLAVFQLKDDGSLSQYKQLIDHKILDSTKTSHVHSAEFTSDGLFAADLGLDAVKRYRQTEAGFVEASQPSLDLSEGAGPRHFAFGQEGKFLYVINELNSTITVFKRNSDATYAPIITHSTVAADFKGESFCADIHLSPDGMFLYGSNRGENTIVVFAVNQKTGDLAVVERAPVKGDWPRNFTVDPSGKFLLVANQRSNNITVFARDEEKGTLTFLHETALSSPVCLEFAR</sequence>
<gene>
    <name evidence="3" type="ORF">FGM00_16025</name>
</gene>
<dbReference type="SUPFAM" id="SSF51004">
    <property type="entry name" value="C-terminal (heme d1) domain of cytochrome cd1-nitrite reductase"/>
    <property type="match status" value="1"/>
</dbReference>
<keyword evidence="4" id="KW-1185">Reference proteome</keyword>
<dbReference type="EMBL" id="CP040710">
    <property type="protein sequence ID" value="QCX01540.1"/>
    <property type="molecule type" value="Genomic_DNA"/>
</dbReference>
<evidence type="ECO:0000313" key="4">
    <source>
        <dbReference type="Proteomes" id="UP000310017"/>
    </source>
</evidence>
<dbReference type="InterPro" id="IPR011048">
    <property type="entry name" value="Haem_d1_sf"/>
</dbReference>
<keyword evidence="2" id="KW-0313">Glucose metabolism</keyword>
<protein>
    <submittedName>
        <fullName evidence="3">Lactonase family protein</fullName>
    </submittedName>
</protein>
<dbReference type="InterPro" id="IPR050282">
    <property type="entry name" value="Cycloisomerase_2"/>
</dbReference>
<dbReference type="Proteomes" id="UP000310017">
    <property type="component" value="Chromosome"/>
</dbReference>
<evidence type="ECO:0000256" key="2">
    <source>
        <dbReference type="ARBA" id="ARBA00022526"/>
    </source>
</evidence>
<dbReference type="Gene3D" id="2.130.10.10">
    <property type="entry name" value="YVTN repeat-like/Quinoprotein amine dehydrogenase"/>
    <property type="match status" value="1"/>
</dbReference>
<keyword evidence="2" id="KW-0119">Carbohydrate metabolism</keyword>
<dbReference type="RefSeq" id="WP_138853877.1">
    <property type="nucleotide sequence ID" value="NZ_CP040710.1"/>
</dbReference>
<proteinExistence type="inferred from homology"/>